<reference evidence="14" key="1">
    <citation type="submission" date="2017-02" db="UniProtKB">
        <authorList>
            <consortium name="WormBaseParasite"/>
        </authorList>
    </citation>
    <scope>IDENTIFICATION</scope>
</reference>
<dbReference type="Pfam" id="PF00876">
    <property type="entry name" value="Innexin"/>
    <property type="match status" value="1"/>
</dbReference>
<evidence type="ECO:0000256" key="8">
    <source>
        <dbReference type="ARBA" id="ARBA00022989"/>
    </source>
</evidence>
<feature type="transmembrane region" description="Helical" evidence="12">
    <location>
        <begin position="99"/>
        <end position="116"/>
    </location>
</feature>
<protein>
    <recommendedName>
        <fullName evidence="12">Innexin</fullName>
    </recommendedName>
</protein>
<evidence type="ECO:0000256" key="5">
    <source>
        <dbReference type="ARBA" id="ARBA00022692"/>
    </source>
</evidence>
<dbReference type="GO" id="GO:0005886">
    <property type="term" value="C:plasma membrane"/>
    <property type="evidence" value="ECO:0007669"/>
    <property type="project" value="UniProtKB-SubCell"/>
</dbReference>
<evidence type="ECO:0000256" key="12">
    <source>
        <dbReference type="RuleBase" id="RU010713"/>
    </source>
</evidence>
<sequence>MIGVIAPYLSKFHRSYQSNDIIDRLNYQYTAMIIALTAFTLAATQYVGKPIQCWVPAQFTGAWEKYTETYCFIKGSYYIPLDGEIPNEYSQRDESVIGYYQWVPIVLALQAFLFYMPSIVWRTMNFHTGINVKGILNSAAMVKKKFDKSSRLAQVHTAADHLRDALDMQRELRTGLFLLSFLREANFIVLTRSFDCFHLGKRSGVYLIILYLFTKVLYVVNVILQFIILNAFLGPQYTLWGAGILSDVWNGKEWSESGHFPRVTMCDFHIRVLGNIHRWTVQCVLMINMFNEKVYIFLWLVSVGGVILKITFNRWWFLFVGTLSVLSFLYYFFALMIGSNQRQFVTRYLRCAGAISDFRDPKTEKYLHDFIKRFLRPDGIFILRLIETNGGDLLAGEIINVMFARYKARMEEQCETMAVSDSTHLNGNDNLLER</sequence>
<comment type="subcellular location">
    <subcellularLocation>
        <location evidence="1">Cell junction</location>
        <location evidence="1">Gap junction</location>
    </subcellularLocation>
    <subcellularLocation>
        <location evidence="2 12">Cell membrane</location>
        <topology evidence="2 12">Multi-pass membrane protein</topology>
    </subcellularLocation>
</comment>
<accession>A0A0R3RVD0</accession>
<evidence type="ECO:0000256" key="7">
    <source>
        <dbReference type="ARBA" id="ARBA00022949"/>
    </source>
</evidence>
<keyword evidence="5 12" id="KW-0812">Transmembrane</keyword>
<evidence type="ECO:0000256" key="11">
    <source>
        <dbReference type="ARBA" id="ARBA00023303"/>
    </source>
</evidence>
<keyword evidence="7" id="KW-0965">Cell junction</keyword>
<dbReference type="InterPro" id="IPR000990">
    <property type="entry name" value="Innexin"/>
</dbReference>
<evidence type="ECO:0000256" key="2">
    <source>
        <dbReference type="ARBA" id="ARBA00004651"/>
    </source>
</evidence>
<evidence type="ECO:0000256" key="4">
    <source>
        <dbReference type="ARBA" id="ARBA00022475"/>
    </source>
</evidence>
<dbReference type="WBParaSite" id="EEL_0000605801-mRNA-1">
    <property type="protein sequence ID" value="EEL_0000605801-mRNA-1"/>
    <property type="gene ID" value="EEL_0000605801"/>
</dbReference>
<keyword evidence="13" id="KW-1185">Reference proteome</keyword>
<keyword evidence="6" id="KW-0303">Gap junction</keyword>
<dbReference type="GO" id="GO:0005921">
    <property type="term" value="C:gap junction"/>
    <property type="evidence" value="ECO:0007669"/>
    <property type="project" value="UniProtKB-SubCell"/>
</dbReference>
<feature type="transmembrane region" description="Helical" evidence="12">
    <location>
        <begin position="316"/>
        <end position="337"/>
    </location>
</feature>
<dbReference type="PANTHER" id="PTHR11893">
    <property type="entry name" value="INNEXIN"/>
    <property type="match status" value="1"/>
</dbReference>
<evidence type="ECO:0000313" key="13">
    <source>
        <dbReference type="Proteomes" id="UP000050640"/>
    </source>
</evidence>
<keyword evidence="9 12" id="KW-0406">Ion transport</keyword>
<dbReference type="GO" id="GO:0034220">
    <property type="term" value="P:monoatomic ion transmembrane transport"/>
    <property type="evidence" value="ECO:0007669"/>
    <property type="project" value="UniProtKB-KW"/>
</dbReference>
<keyword evidence="11 12" id="KW-0407">Ion channel</keyword>
<comment type="similarity">
    <text evidence="12">Belongs to the pannexin family.</text>
</comment>
<keyword evidence="10 12" id="KW-0472">Membrane</keyword>
<evidence type="ECO:0000256" key="1">
    <source>
        <dbReference type="ARBA" id="ARBA00004610"/>
    </source>
</evidence>
<comment type="caution">
    <text evidence="12">Lacks conserved residue(s) required for the propagation of feature annotation.</text>
</comment>
<evidence type="ECO:0000256" key="10">
    <source>
        <dbReference type="ARBA" id="ARBA00023136"/>
    </source>
</evidence>
<keyword evidence="8 12" id="KW-1133">Transmembrane helix</keyword>
<dbReference type="PROSITE" id="PS51013">
    <property type="entry name" value="PANNEXIN"/>
    <property type="match status" value="1"/>
</dbReference>
<gene>
    <name evidence="12" type="primary">inx</name>
</gene>
<name>A0A0R3RVD0_9BILA</name>
<comment type="function">
    <text evidence="12">Structural component of the gap junctions.</text>
</comment>
<evidence type="ECO:0000256" key="9">
    <source>
        <dbReference type="ARBA" id="ARBA00023065"/>
    </source>
</evidence>
<organism evidence="13 14">
    <name type="scientific">Elaeophora elaphi</name>
    <dbReference type="NCBI Taxonomy" id="1147741"/>
    <lineage>
        <taxon>Eukaryota</taxon>
        <taxon>Metazoa</taxon>
        <taxon>Ecdysozoa</taxon>
        <taxon>Nematoda</taxon>
        <taxon>Chromadorea</taxon>
        <taxon>Rhabditida</taxon>
        <taxon>Spirurina</taxon>
        <taxon>Spiruromorpha</taxon>
        <taxon>Filarioidea</taxon>
        <taxon>Onchocercidae</taxon>
        <taxon>Elaeophora</taxon>
    </lineage>
</organism>
<dbReference type="Proteomes" id="UP000050640">
    <property type="component" value="Unplaced"/>
</dbReference>
<proteinExistence type="inferred from homology"/>
<evidence type="ECO:0000256" key="6">
    <source>
        <dbReference type="ARBA" id="ARBA00022868"/>
    </source>
</evidence>
<dbReference type="PANTHER" id="PTHR11893:SF36">
    <property type="entry name" value="INNEXIN-5"/>
    <property type="match status" value="1"/>
</dbReference>
<dbReference type="PRINTS" id="PR01262">
    <property type="entry name" value="INNEXIN"/>
</dbReference>
<feature type="transmembrane region" description="Helical" evidence="12">
    <location>
        <begin position="294"/>
        <end position="310"/>
    </location>
</feature>
<feature type="transmembrane region" description="Helical" evidence="12">
    <location>
        <begin position="29"/>
        <end position="48"/>
    </location>
</feature>
<keyword evidence="3 12" id="KW-0813">Transport</keyword>
<dbReference type="GO" id="GO:0005243">
    <property type="term" value="F:gap junction channel activity"/>
    <property type="evidence" value="ECO:0007669"/>
    <property type="project" value="TreeGrafter"/>
</dbReference>
<evidence type="ECO:0000256" key="3">
    <source>
        <dbReference type="ARBA" id="ARBA00022448"/>
    </source>
</evidence>
<evidence type="ECO:0000313" key="14">
    <source>
        <dbReference type="WBParaSite" id="EEL_0000605801-mRNA-1"/>
    </source>
</evidence>
<feature type="transmembrane region" description="Helical" evidence="12">
    <location>
        <begin position="206"/>
        <end position="229"/>
    </location>
</feature>
<dbReference type="AlphaFoldDB" id="A0A0R3RVD0"/>
<keyword evidence="4" id="KW-1003">Cell membrane</keyword>